<dbReference type="Proteomes" id="UP000321547">
    <property type="component" value="Unassembled WGS sequence"/>
</dbReference>
<protein>
    <recommendedName>
        <fullName evidence="3">Motility protein</fullName>
    </recommendedName>
</protein>
<keyword evidence="2" id="KW-1185">Reference proteome</keyword>
<dbReference type="RefSeq" id="WP_089832197.1">
    <property type="nucleotide sequence ID" value="NZ_BJWI01000015.1"/>
</dbReference>
<evidence type="ECO:0008006" key="3">
    <source>
        <dbReference type="Google" id="ProtNLM"/>
    </source>
</evidence>
<dbReference type="Pfam" id="PF14070">
    <property type="entry name" value="YjfB_motility"/>
    <property type="match status" value="1"/>
</dbReference>
<reference evidence="1 2" key="1">
    <citation type="submission" date="2019-07" db="EMBL/GenBank/DDBJ databases">
        <title>Whole genome shotgun sequence of Halolactibacillus halophilus NBRC 100868.</title>
        <authorList>
            <person name="Hosoyama A."/>
            <person name="Uohara A."/>
            <person name="Ohji S."/>
            <person name="Ichikawa N."/>
        </authorList>
    </citation>
    <scope>NUCLEOTIDE SEQUENCE [LARGE SCALE GENOMIC DNA]</scope>
    <source>
        <strain evidence="1 2">NBRC 100868</strain>
    </source>
</reference>
<dbReference type="InterPro" id="IPR025906">
    <property type="entry name" value="YjfB_motility"/>
</dbReference>
<sequence length="55" mass="6068">MSILMSQQQVKSDMSIQLMSKTMELAESSSDSMTEMLETATVPHPDLGNHIDLKA</sequence>
<dbReference type="EMBL" id="BJWI01000015">
    <property type="protein sequence ID" value="GEM01711.1"/>
    <property type="molecule type" value="Genomic_DNA"/>
</dbReference>
<evidence type="ECO:0000313" key="2">
    <source>
        <dbReference type="Proteomes" id="UP000321547"/>
    </source>
</evidence>
<evidence type="ECO:0000313" key="1">
    <source>
        <dbReference type="EMBL" id="GEM01711.1"/>
    </source>
</evidence>
<organism evidence="1 2">
    <name type="scientific">Halolactibacillus halophilus</name>
    <dbReference type="NCBI Taxonomy" id="306540"/>
    <lineage>
        <taxon>Bacteria</taxon>
        <taxon>Bacillati</taxon>
        <taxon>Bacillota</taxon>
        <taxon>Bacilli</taxon>
        <taxon>Bacillales</taxon>
        <taxon>Bacillaceae</taxon>
        <taxon>Halolactibacillus</taxon>
    </lineage>
</organism>
<proteinExistence type="predicted"/>
<name>A0ABQ0VKT3_9BACI</name>
<gene>
    <name evidence="1" type="ORF">HHA03_12430</name>
</gene>
<accession>A0ABQ0VKT3</accession>
<comment type="caution">
    <text evidence="1">The sequence shown here is derived from an EMBL/GenBank/DDBJ whole genome shotgun (WGS) entry which is preliminary data.</text>
</comment>